<protein>
    <submittedName>
        <fullName evidence="2">Uncharacterized protein</fullName>
    </submittedName>
</protein>
<evidence type="ECO:0000313" key="2">
    <source>
        <dbReference type="EMBL" id="RGD60725.1"/>
    </source>
</evidence>
<dbReference type="RefSeq" id="WP_117488885.1">
    <property type="nucleotide sequence ID" value="NZ_QVIG01000001.1"/>
</dbReference>
<comment type="caution">
    <text evidence="2">The sequence shown here is derived from an EMBL/GenBank/DDBJ whole genome shotgun (WGS) entry which is preliminary data.</text>
</comment>
<sequence>MNDPTTTSVPAFCKILAPAAAEAEVQGWQATARTLPVPQLLSHSWAGGKNVVAYEDVFATGRCTMLLGDVIATADRHPSALPRVTALIDAVCDSLLAAVADSGSTAPLSDCVPGLYLDRIRPGGRIDTWYLSGRLTVPAPRTDQRLPVHALTGHILVVNGVPMRLDLPAIVWEARETLCSARTWATALTQGDPTEPNIADPLCWLDFQYAGRNTLAGEIAILLWYLLGMGGWLVPTYQPEVYARTLPLHLPPVTTPHLEHVDHDERHRRLEVRYTWAVGAGRQAAIDRLLKRVRADLAPAAGLAPDRFLAQIRHFLTLRILGVIPPGRLTGHDLLLLLVKLAETQQPESVDETFTRTQPAPATGLDDRTDDDHTHAA</sequence>
<feature type="compositionally biased region" description="Basic and acidic residues" evidence="1">
    <location>
        <begin position="365"/>
        <end position="377"/>
    </location>
</feature>
<accession>A0A372ZZW0</accession>
<proteinExistence type="predicted"/>
<name>A0A372ZZW0_9ACTN</name>
<dbReference type="EMBL" id="QVIG01000001">
    <property type="protein sequence ID" value="RGD60725.1"/>
    <property type="molecule type" value="Genomic_DNA"/>
</dbReference>
<keyword evidence="3" id="KW-1185">Reference proteome</keyword>
<reference evidence="2 3" key="1">
    <citation type="submission" date="2018-08" db="EMBL/GenBank/DDBJ databases">
        <title>Diversity &amp; Physiological Properties of Lignin-Decomposing Actinobacteria from Soil.</title>
        <authorList>
            <person name="Roh S.G."/>
            <person name="Kim S.B."/>
        </authorList>
    </citation>
    <scope>NUCLEOTIDE SEQUENCE [LARGE SCALE GENOMIC DNA]</scope>
    <source>
        <strain evidence="2 3">MMS17-GH009</strain>
    </source>
</reference>
<dbReference type="Proteomes" id="UP000263377">
    <property type="component" value="Unassembled WGS sequence"/>
</dbReference>
<evidence type="ECO:0000313" key="3">
    <source>
        <dbReference type="Proteomes" id="UP000263377"/>
    </source>
</evidence>
<dbReference type="AlphaFoldDB" id="A0A372ZZW0"/>
<organism evidence="2 3">
    <name type="scientific">Kitasatospora xanthocidica</name>
    <dbReference type="NCBI Taxonomy" id="83382"/>
    <lineage>
        <taxon>Bacteria</taxon>
        <taxon>Bacillati</taxon>
        <taxon>Actinomycetota</taxon>
        <taxon>Actinomycetes</taxon>
        <taxon>Kitasatosporales</taxon>
        <taxon>Streptomycetaceae</taxon>
        <taxon>Kitasatospora</taxon>
    </lineage>
</organism>
<feature type="region of interest" description="Disordered" evidence="1">
    <location>
        <begin position="348"/>
        <end position="377"/>
    </location>
</feature>
<gene>
    <name evidence="2" type="ORF">DR950_25765</name>
</gene>
<evidence type="ECO:0000256" key="1">
    <source>
        <dbReference type="SAM" id="MobiDB-lite"/>
    </source>
</evidence>